<name>A0A1Q6AY32_ECOLX</name>
<sequence length="314" mass="36138">MPQRINDYKPVLSLLSTARLASVPAIFNVHTDLEKYGFSLWIQNAAASLYPLVQQLELVLRNSVDKAARTRFGERWWDTISYDTTKDNHDKFINCIRDAERSLLKKWKAKEVARLGLSHPSQITTTPPVFSHDDIIAATTFSTWENVFLEALHTDDNAKKNDFLWPNSLPKALRRLSVIDNKPVEARRKLLNLLKEIRDYRNRLFHHDCIWIKIKTVDKQTAIESIREKINLIEKIITAISPVTNRALTAWGMYENARRICSTAELSIYTNLNYQVPNIATPGLLGQLMLQTNGGKETVPMMLQNEACVFYKLR</sequence>
<dbReference type="EMBL" id="UGFG01000002">
    <property type="protein sequence ID" value="STO53413.1"/>
    <property type="molecule type" value="Genomic_DNA"/>
</dbReference>
<dbReference type="RefSeq" id="WP_001376111.1">
    <property type="nucleotide sequence ID" value="NZ_BFOU01000135.1"/>
</dbReference>
<evidence type="ECO:0000313" key="2">
    <source>
        <dbReference type="Proteomes" id="UP000254429"/>
    </source>
</evidence>
<accession>A0A1Q6AY32</accession>
<dbReference type="Proteomes" id="UP000254429">
    <property type="component" value="Unassembled WGS sequence"/>
</dbReference>
<organism evidence="1 2">
    <name type="scientific">Escherichia coli</name>
    <dbReference type="NCBI Taxonomy" id="562"/>
    <lineage>
        <taxon>Bacteria</taxon>
        <taxon>Pseudomonadati</taxon>
        <taxon>Pseudomonadota</taxon>
        <taxon>Gammaproteobacteria</taxon>
        <taxon>Enterobacterales</taxon>
        <taxon>Enterobacteriaceae</taxon>
        <taxon>Escherichia</taxon>
    </lineage>
</organism>
<reference evidence="1 2" key="1">
    <citation type="submission" date="2018-06" db="EMBL/GenBank/DDBJ databases">
        <authorList>
            <consortium name="Pathogen Informatics"/>
            <person name="Doyle S."/>
        </authorList>
    </citation>
    <scope>NUCLEOTIDE SEQUENCE [LARGE SCALE GENOMIC DNA]</scope>
    <source>
        <strain evidence="1 2">NCTC8500</strain>
    </source>
</reference>
<gene>
    <name evidence="1" type="ORF">NCTC8500_05988</name>
</gene>
<evidence type="ECO:0000313" key="1">
    <source>
        <dbReference type="EMBL" id="STO53413.1"/>
    </source>
</evidence>
<dbReference type="AlphaFoldDB" id="A0A1Q6AY32"/>
<proteinExistence type="predicted"/>
<protein>
    <submittedName>
        <fullName evidence="1">Abi-like protein</fullName>
    </submittedName>
</protein>